<keyword evidence="3" id="KW-1185">Reference proteome</keyword>
<dbReference type="InterPro" id="IPR046109">
    <property type="entry name" value="DUF6046"/>
</dbReference>
<proteinExistence type="predicted"/>
<reference evidence="2 3" key="1">
    <citation type="journal article" date="2021" name="Int. J. Syst. Evol. Microbiol.">
        <title>Faecalibacter bovis sp. nov., isolated from cow faeces.</title>
        <authorList>
            <person name="Li F."/>
            <person name="Zhao W."/>
            <person name="Hong Q."/>
            <person name="Shao Q."/>
            <person name="Song J."/>
            <person name="Yang S."/>
        </authorList>
    </citation>
    <scope>NUCLEOTIDE SEQUENCE [LARGE SCALE GENOMIC DNA]</scope>
    <source>
        <strain evidence="2 3">ZY171143</strain>
    </source>
</reference>
<organism evidence="2 3">
    <name type="scientific">Faecalibacter bovis</name>
    <dbReference type="NCBI Taxonomy" id="2898187"/>
    <lineage>
        <taxon>Bacteria</taxon>
        <taxon>Pseudomonadati</taxon>
        <taxon>Bacteroidota</taxon>
        <taxon>Flavobacteriia</taxon>
        <taxon>Flavobacteriales</taxon>
        <taxon>Weeksellaceae</taxon>
        <taxon>Faecalibacter</taxon>
    </lineage>
</organism>
<evidence type="ECO:0000313" key="3">
    <source>
        <dbReference type="Proteomes" id="UP000672011"/>
    </source>
</evidence>
<dbReference type="Pfam" id="PF19512">
    <property type="entry name" value="DUF6046"/>
    <property type="match status" value="1"/>
</dbReference>
<sequence>MNVINLAERYAAAFGMLAVGKVAQQLFVEKINDKDYNLELYPQQAANIEYVKFSIPDQEPLEFSEVMNLENSNVFAPPLLISFSQAKSLIKTEVNDDDPIVIERWGMQPWEIKINGILIDLDNRIYPSDEIRKLNQVWKHKGVVEVVGRQFEEKDIDAIVFESIDFTPIEGFQDTIQFTISAFSIKSVNFTLLKPNSGTITTGNLELEDELPVS</sequence>
<name>A0ABX7XDQ5_9FLAO</name>
<feature type="domain" description="DUF6046" evidence="1">
    <location>
        <begin position="75"/>
        <end position="193"/>
    </location>
</feature>
<protein>
    <recommendedName>
        <fullName evidence="1">DUF6046 domain-containing protein</fullName>
    </recommendedName>
</protein>
<evidence type="ECO:0000313" key="2">
    <source>
        <dbReference type="EMBL" id="QTV06057.1"/>
    </source>
</evidence>
<dbReference type="RefSeq" id="WP_230476697.1">
    <property type="nucleotide sequence ID" value="NZ_CP072842.1"/>
</dbReference>
<accession>A0ABX7XDQ5</accession>
<dbReference type="EMBL" id="CP072842">
    <property type="protein sequence ID" value="QTV06057.1"/>
    <property type="molecule type" value="Genomic_DNA"/>
</dbReference>
<dbReference type="Proteomes" id="UP000672011">
    <property type="component" value="Chromosome"/>
</dbReference>
<reference evidence="3" key="2">
    <citation type="submission" date="2021-04" db="EMBL/GenBank/DDBJ databases">
        <title>Taxonomy of Flavobacteriaceae bacterium ZY171143.</title>
        <authorList>
            <person name="Li F."/>
        </authorList>
    </citation>
    <scope>NUCLEOTIDE SEQUENCE [LARGE SCALE GENOMIC DNA]</scope>
    <source>
        <strain evidence="3">ZY171143</strain>
    </source>
</reference>
<gene>
    <name evidence="2" type="ORF">J9309_01530</name>
</gene>
<evidence type="ECO:0000259" key="1">
    <source>
        <dbReference type="Pfam" id="PF19512"/>
    </source>
</evidence>